<dbReference type="STRING" id="3818.A0A444YN37"/>
<dbReference type="PANTHER" id="PTHR11977">
    <property type="entry name" value="VILLIN"/>
    <property type="match status" value="1"/>
</dbReference>
<feature type="compositionally biased region" description="Low complexity" evidence="2">
    <location>
        <begin position="453"/>
        <end position="469"/>
    </location>
</feature>
<organism evidence="4 5">
    <name type="scientific">Arachis hypogaea</name>
    <name type="common">Peanut</name>
    <dbReference type="NCBI Taxonomy" id="3818"/>
    <lineage>
        <taxon>Eukaryota</taxon>
        <taxon>Viridiplantae</taxon>
        <taxon>Streptophyta</taxon>
        <taxon>Embryophyta</taxon>
        <taxon>Tracheophyta</taxon>
        <taxon>Spermatophyta</taxon>
        <taxon>Magnoliopsida</taxon>
        <taxon>eudicotyledons</taxon>
        <taxon>Gunneridae</taxon>
        <taxon>Pentapetalae</taxon>
        <taxon>rosids</taxon>
        <taxon>fabids</taxon>
        <taxon>Fabales</taxon>
        <taxon>Fabaceae</taxon>
        <taxon>Papilionoideae</taxon>
        <taxon>50 kb inversion clade</taxon>
        <taxon>dalbergioids sensu lato</taxon>
        <taxon>Dalbergieae</taxon>
        <taxon>Pterocarpus clade</taxon>
        <taxon>Arachis</taxon>
    </lineage>
</organism>
<dbReference type="GO" id="GO:0051014">
    <property type="term" value="P:actin filament severing"/>
    <property type="evidence" value="ECO:0007669"/>
    <property type="project" value="TreeGrafter"/>
</dbReference>
<dbReference type="AlphaFoldDB" id="A0A444YN37"/>
<evidence type="ECO:0000256" key="2">
    <source>
        <dbReference type="SAM" id="MobiDB-lite"/>
    </source>
</evidence>
<dbReference type="Gene3D" id="3.40.50.300">
    <property type="entry name" value="P-loop containing nucleotide triphosphate hydrolases"/>
    <property type="match status" value="1"/>
</dbReference>
<dbReference type="GO" id="GO:0051015">
    <property type="term" value="F:actin filament binding"/>
    <property type="evidence" value="ECO:0007669"/>
    <property type="project" value="InterPro"/>
</dbReference>
<accession>A0A444YN37</accession>
<dbReference type="InterPro" id="IPR016161">
    <property type="entry name" value="Ald_DH/histidinol_DH"/>
</dbReference>
<dbReference type="GO" id="GO:0016491">
    <property type="term" value="F:oxidoreductase activity"/>
    <property type="evidence" value="ECO:0007669"/>
    <property type="project" value="InterPro"/>
</dbReference>
<evidence type="ECO:0000313" key="4">
    <source>
        <dbReference type="EMBL" id="RYR03376.1"/>
    </source>
</evidence>
<name>A0A444YN37_ARAHY</name>
<dbReference type="InterPro" id="IPR027417">
    <property type="entry name" value="P-loop_NTPase"/>
</dbReference>
<proteinExistence type="predicted"/>
<dbReference type="Pfam" id="PF00270">
    <property type="entry name" value="DEAD"/>
    <property type="match status" value="1"/>
</dbReference>
<comment type="caution">
    <text evidence="4">The sequence shown here is derived from an EMBL/GenBank/DDBJ whole genome shotgun (WGS) entry which is preliminary data.</text>
</comment>
<evidence type="ECO:0000313" key="5">
    <source>
        <dbReference type="Proteomes" id="UP000289738"/>
    </source>
</evidence>
<feature type="compositionally biased region" description="Acidic residues" evidence="2">
    <location>
        <begin position="479"/>
        <end position="498"/>
    </location>
</feature>
<dbReference type="InterPro" id="IPR011545">
    <property type="entry name" value="DEAD/DEAH_box_helicase_dom"/>
</dbReference>
<dbReference type="InterPro" id="IPR014001">
    <property type="entry name" value="Helicase_ATP-bd"/>
</dbReference>
<feature type="region of interest" description="Disordered" evidence="2">
    <location>
        <begin position="447"/>
        <end position="498"/>
    </location>
</feature>
<dbReference type="EMBL" id="SDMP01000016">
    <property type="protein sequence ID" value="RYR03376.1"/>
    <property type="molecule type" value="Genomic_DNA"/>
</dbReference>
<reference evidence="4 5" key="1">
    <citation type="submission" date="2019-01" db="EMBL/GenBank/DDBJ databases">
        <title>Sequencing of cultivated peanut Arachis hypogaea provides insights into genome evolution and oil improvement.</title>
        <authorList>
            <person name="Chen X."/>
        </authorList>
    </citation>
    <scope>NUCLEOTIDE SEQUENCE [LARGE SCALE GENOMIC DNA]</scope>
    <source>
        <strain evidence="5">cv. Fuhuasheng</strain>
        <tissue evidence="4">Leaves</tissue>
    </source>
</reference>
<dbReference type="GO" id="GO:0003676">
    <property type="term" value="F:nucleic acid binding"/>
    <property type="evidence" value="ECO:0007669"/>
    <property type="project" value="InterPro"/>
</dbReference>
<dbReference type="Proteomes" id="UP000289738">
    <property type="component" value="Chromosome B06"/>
</dbReference>
<dbReference type="SUPFAM" id="SSF53720">
    <property type="entry name" value="ALDH-like"/>
    <property type="match status" value="1"/>
</dbReference>
<protein>
    <recommendedName>
        <fullName evidence="3">Helicase ATP-binding domain-containing protein</fullName>
    </recommendedName>
</protein>
<gene>
    <name evidence="4" type="ORF">Ahy_B06g082287</name>
</gene>
<dbReference type="SUPFAM" id="SSF52540">
    <property type="entry name" value="P-loop containing nucleoside triphosphate hydrolases"/>
    <property type="match status" value="1"/>
</dbReference>
<dbReference type="InterPro" id="IPR007122">
    <property type="entry name" value="Villin/Gelsolin"/>
</dbReference>
<dbReference type="PROSITE" id="PS51192">
    <property type="entry name" value="HELICASE_ATP_BIND_1"/>
    <property type="match status" value="1"/>
</dbReference>
<sequence length="498" mass="54158">MGHFGSNTSVHFFFTFSLNYSHAFSLSIKDVTSSTVAAAAAARVARAPSTAALNAFAPFVVTRALSAVLLSYELPPPPLSRCFFSSRQRSAEGYTIYGRVKIPSNLGTKDYIIPGKVSNVKVILNGGQKGQGDKAICGNKTRTNSSFQAAAKQAILEVVQAAPNSIGCYARGKVDISERPHTVNDYLQGPPLAGRYDMGALCMHENFEKLEGLINDAIDKGAEIVARGSFGPIGGDAVDQCYPSTVIVNNTEVLRKMGKHTRISSECAVLTDSRDSIPIQKWKSINAQVVIGTPGTIKKWISFKKLNLTRLTILVFDEADQMLAKVLLFSATFNDIVKNFVERIERAKALEVIQYLKEKYHEGKCNVAIVDDGKLDTESDSGEFWVLFGGFAPIGKKGISDDDIIPETTPAQLFRFYQQMLVQVQSQDRLNGLNQGGPRQRAEALAALNSAFKSSSGTKSSSPKTTGRSQGSPPPSMSSDEDYDDDDDDDEDDIEDYS</sequence>
<keyword evidence="1" id="KW-0677">Repeat</keyword>
<dbReference type="GO" id="GO:0005524">
    <property type="term" value="F:ATP binding"/>
    <property type="evidence" value="ECO:0007669"/>
    <property type="project" value="InterPro"/>
</dbReference>
<keyword evidence="5" id="KW-1185">Reference proteome</keyword>
<dbReference type="PANTHER" id="PTHR11977:SF51">
    <property type="entry name" value="PROTEIN FLIGHTLESS-1 HOMOLOG"/>
    <property type="match status" value="1"/>
</dbReference>
<evidence type="ECO:0000256" key="1">
    <source>
        <dbReference type="ARBA" id="ARBA00022737"/>
    </source>
</evidence>
<feature type="domain" description="Helicase ATP-binding" evidence="3">
    <location>
        <begin position="243"/>
        <end position="351"/>
    </location>
</feature>
<evidence type="ECO:0000259" key="3">
    <source>
        <dbReference type="PROSITE" id="PS51192"/>
    </source>
</evidence>